<dbReference type="Proteomes" id="UP001107558">
    <property type="component" value="Unassembled WGS sequence"/>
</dbReference>
<keyword evidence="3" id="KW-0677">Repeat</keyword>
<dbReference type="AlphaFoldDB" id="A0A9J6B990"/>
<dbReference type="SUPFAM" id="SSF50494">
    <property type="entry name" value="Trypsin-like serine proteases"/>
    <property type="match status" value="1"/>
</dbReference>
<comment type="similarity">
    <text evidence="4">Belongs to the peptidase S1 family. CLIP subfamily.</text>
</comment>
<evidence type="ECO:0000256" key="3">
    <source>
        <dbReference type="ARBA" id="ARBA00022737"/>
    </source>
</evidence>
<dbReference type="Gene3D" id="2.40.10.10">
    <property type="entry name" value="Trypsin-like serine proteases"/>
    <property type="match status" value="1"/>
</dbReference>
<comment type="caution">
    <text evidence="7">The sequence shown here is derived from an EMBL/GenBank/DDBJ whole genome shotgun (WGS) entry which is preliminary data.</text>
</comment>
<proteinExistence type="inferred from homology"/>
<feature type="non-terminal residue" evidence="7">
    <location>
        <position position="432"/>
    </location>
</feature>
<name>A0A9J6B990_POLVA</name>
<evidence type="ECO:0000313" key="7">
    <source>
        <dbReference type="EMBL" id="KAG5666160.1"/>
    </source>
</evidence>
<dbReference type="InterPro" id="IPR001254">
    <property type="entry name" value="Trypsin_dom"/>
</dbReference>
<dbReference type="PANTHER" id="PTHR24373:SF275">
    <property type="entry name" value="TIR DOMAIN-CONTAINING PROTEIN"/>
    <property type="match status" value="1"/>
</dbReference>
<gene>
    <name evidence="7" type="ORF">PVAND_017639</name>
</gene>
<dbReference type="GO" id="GO:0004252">
    <property type="term" value="F:serine-type endopeptidase activity"/>
    <property type="evidence" value="ECO:0007669"/>
    <property type="project" value="InterPro"/>
</dbReference>
<dbReference type="PROSITE" id="PS51450">
    <property type="entry name" value="LRR"/>
    <property type="match status" value="2"/>
</dbReference>
<evidence type="ECO:0000256" key="4">
    <source>
        <dbReference type="ARBA" id="ARBA00024195"/>
    </source>
</evidence>
<feature type="domain" description="Peptidase S1" evidence="5">
    <location>
        <begin position="318"/>
        <end position="398"/>
    </location>
</feature>
<keyword evidence="8" id="KW-1185">Reference proteome</keyword>
<protein>
    <recommendedName>
        <fullName evidence="9">Peptidase S1 domain-containing protein</fullName>
    </recommendedName>
</protein>
<dbReference type="Pfam" id="PF13855">
    <property type="entry name" value="LRR_8"/>
    <property type="match status" value="1"/>
</dbReference>
<dbReference type="Gene3D" id="3.80.10.10">
    <property type="entry name" value="Ribonuclease Inhibitor"/>
    <property type="match status" value="1"/>
</dbReference>
<keyword evidence="2" id="KW-0732">Signal</keyword>
<dbReference type="Pfam" id="PF00089">
    <property type="entry name" value="Trypsin"/>
    <property type="match status" value="1"/>
</dbReference>
<organism evidence="7 8">
    <name type="scientific">Polypedilum vanderplanki</name>
    <name type="common">Sleeping chironomid midge</name>
    <dbReference type="NCBI Taxonomy" id="319348"/>
    <lineage>
        <taxon>Eukaryota</taxon>
        <taxon>Metazoa</taxon>
        <taxon>Ecdysozoa</taxon>
        <taxon>Arthropoda</taxon>
        <taxon>Hexapoda</taxon>
        <taxon>Insecta</taxon>
        <taxon>Pterygota</taxon>
        <taxon>Neoptera</taxon>
        <taxon>Endopterygota</taxon>
        <taxon>Diptera</taxon>
        <taxon>Nematocera</taxon>
        <taxon>Chironomoidea</taxon>
        <taxon>Chironomidae</taxon>
        <taxon>Chironominae</taxon>
        <taxon>Polypedilum</taxon>
        <taxon>Polypedilum</taxon>
    </lineage>
</organism>
<evidence type="ECO:0000313" key="8">
    <source>
        <dbReference type="Proteomes" id="UP001107558"/>
    </source>
</evidence>
<dbReference type="GO" id="GO:0006508">
    <property type="term" value="P:proteolysis"/>
    <property type="evidence" value="ECO:0007669"/>
    <property type="project" value="InterPro"/>
</dbReference>
<dbReference type="InterPro" id="IPR009003">
    <property type="entry name" value="Peptidase_S1_PA"/>
</dbReference>
<dbReference type="InterPro" id="IPR050328">
    <property type="entry name" value="Dev_Immune_Receptor"/>
</dbReference>
<dbReference type="PANTHER" id="PTHR24373">
    <property type="entry name" value="SLIT RELATED LEUCINE-RICH REPEAT NEURONAL PROTEIN"/>
    <property type="match status" value="1"/>
</dbReference>
<dbReference type="EMBL" id="JADBJN010000056">
    <property type="protein sequence ID" value="KAG5666160.1"/>
    <property type="molecule type" value="Genomic_DNA"/>
</dbReference>
<evidence type="ECO:0000256" key="1">
    <source>
        <dbReference type="ARBA" id="ARBA00022614"/>
    </source>
</evidence>
<dbReference type="InterPro" id="IPR032675">
    <property type="entry name" value="LRR_dom_sf"/>
</dbReference>
<dbReference type="InterPro" id="IPR003591">
    <property type="entry name" value="Leu-rich_rpt_typical-subtyp"/>
</dbReference>
<evidence type="ECO:0008006" key="9">
    <source>
        <dbReference type="Google" id="ProtNLM"/>
    </source>
</evidence>
<keyword evidence="1" id="KW-0433">Leucine-rich repeat</keyword>
<evidence type="ECO:0000256" key="2">
    <source>
        <dbReference type="ARBA" id="ARBA00022729"/>
    </source>
</evidence>
<accession>A0A9J6B990</accession>
<evidence type="ECO:0000259" key="5">
    <source>
        <dbReference type="Pfam" id="PF00089"/>
    </source>
</evidence>
<dbReference type="SUPFAM" id="SSF52058">
    <property type="entry name" value="L domain-like"/>
    <property type="match status" value="1"/>
</dbReference>
<dbReference type="InterPro" id="IPR001611">
    <property type="entry name" value="Leu-rich_rpt"/>
</dbReference>
<dbReference type="Pfam" id="PF12248">
    <property type="entry name" value="Methyltransf_FA"/>
    <property type="match status" value="1"/>
</dbReference>
<dbReference type="OrthoDB" id="7787639at2759"/>
<dbReference type="InterPro" id="IPR043504">
    <property type="entry name" value="Peptidase_S1_PA_chymotrypsin"/>
</dbReference>
<feature type="domain" description="Farnesoic acid O-methyl transferase" evidence="6">
    <location>
        <begin position="172"/>
        <end position="306"/>
    </location>
</feature>
<dbReference type="SMART" id="SM00369">
    <property type="entry name" value="LRR_TYP"/>
    <property type="match status" value="4"/>
</dbReference>
<sequence length="432" mass="49929">LYLYINQIENLNGKEFENLENLQYLHLAYNLINFIASDSFSNLQSLQYLNLNNNKITSLQPNLFKNSIKLQFVYLDHNYLQDVPLEIFKENSNLTILSIYSNNLRTLNRKSFGELKNLILMDFSENFVNAVDQNIINEAENLVILYFMANFCASGIFISFQRELEKCFMNYQYYFDTITNSNENYQFHLASNLGINLRVQTNDEVHVALTPFNFPWTPMIEIFIGAANNTRSIIRRNQETDVVTVPTPGIIRADQWNGFRITWANHAILVWREGEEWPFMGFTMTDFFPVNFYGLRSINTDAIWGLQPTRSQQYYEWIGWPVTLIGWGRDNTGAGAIHKQFAQFRVLANSVCSTRFTEYELCYVDDGTMSMSQPGDSGGPLIAFENGIMTQVGVHAGRRTVSGITFHSAVRLSHAFFLNWIETYSGIRIRDN</sequence>
<evidence type="ECO:0000259" key="6">
    <source>
        <dbReference type="Pfam" id="PF12248"/>
    </source>
</evidence>
<reference evidence="7" key="1">
    <citation type="submission" date="2021-03" db="EMBL/GenBank/DDBJ databases">
        <title>Chromosome level genome of the anhydrobiotic midge Polypedilum vanderplanki.</title>
        <authorList>
            <person name="Yoshida Y."/>
            <person name="Kikawada T."/>
            <person name="Gusev O."/>
        </authorList>
    </citation>
    <scope>NUCLEOTIDE SEQUENCE</scope>
    <source>
        <strain evidence="7">NIAS01</strain>
        <tissue evidence="7">Whole body or cell culture</tissue>
    </source>
</reference>
<dbReference type="InterPro" id="IPR022041">
    <property type="entry name" value="Methyltransf_FA"/>
</dbReference>